<dbReference type="Pfam" id="PF04082">
    <property type="entry name" value="Fungal_trans"/>
    <property type="match status" value="1"/>
</dbReference>
<dbReference type="AlphaFoldDB" id="A0A9P5PRX9"/>
<feature type="domain" description="Xylanolytic transcriptional activator regulatory" evidence="3">
    <location>
        <begin position="279"/>
        <end position="442"/>
    </location>
</feature>
<dbReference type="GO" id="GO:0008270">
    <property type="term" value="F:zinc ion binding"/>
    <property type="evidence" value="ECO:0007669"/>
    <property type="project" value="InterPro"/>
</dbReference>
<evidence type="ECO:0000259" key="3">
    <source>
        <dbReference type="Pfam" id="PF04082"/>
    </source>
</evidence>
<accession>A0A9P5PRX9</accession>
<dbReference type="PANTHER" id="PTHR46910">
    <property type="entry name" value="TRANSCRIPTION FACTOR PDR1"/>
    <property type="match status" value="1"/>
</dbReference>
<gene>
    <name evidence="4" type="ORF">BDP27DRAFT_765878</name>
</gene>
<dbReference type="PANTHER" id="PTHR46910:SF1">
    <property type="entry name" value="MISCELLANEOUS ZN(II)2CYS6 TRANSCRIPTION FACTOR (EUROFUNG)-RELATED"/>
    <property type="match status" value="1"/>
</dbReference>
<dbReference type="InterPro" id="IPR050987">
    <property type="entry name" value="AtrR-like"/>
</dbReference>
<feature type="compositionally biased region" description="Low complexity" evidence="2">
    <location>
        <begin position="115"/>
        <end position="132"/>
    </location>
</feature>
<feature type="compositionally biased region" description="Polar residues" evidence="2">
    <location>
        <begin position="147"/>
        <end position="157"/>
    </location>
</feature>
<evidence type="ECO:0000256" key="1">
    <source>
        <dbReference type="ARBA" id="ARBA00023242"/>
    </source>
</evidence>
<evidence type="ECO:0000313" key="5">
    <source>
        <dbReference type="Proteomes" id="UP000772434"/>
    </source>
</evidence>
<proteinExistence type="predicted"/>
<comment type="caution">
    <text evidence="4">The sequence shown here is derived from an EMBL/GenBank/DDBJ whole genome shotgun (WGS) entry which is preliminary data.</text>
</comment>
<dbReference type="GO" id="GO:0006351">
    <property type="term" value="P:DNA-templated transcription"/>
    <property type="evidence" value="ECO:0007669"/>
    <property type="project" value="InterPro"/>
</dbReference>
<sequence>MPDNICTNCKAFNSECTHSTKKKNKTTFINMTSTAVTSTETAPDLRLDDKFAFAKSQISTILDLPSYQAPIADKTLLNRTLKEIARYARSLEKALLNTSQNTSSVSRSPSYSHFSNRLPSGNSSPNSNHNPSLTLYPSRPGSPPVPSQNKLYEPNSNEADITDIVRNLQIGASVSFYGNSSQVALMKTALKIKEEYDDDAGMSTSRPKTPPFRFEIERDIMNGEGTGGFDTPNMHIRGMKRAEFWNIYPWQHLPTQLEPTSKLIFPPPDLLASLVEIHFQKRSGLMPVLHQPTFQRGIDTGLHERERAFGELVLSVCALGARFSSDERTLEEGANLTAQERSHSIGWKYINQITPLQELTPQNALYVVQIICNVVMFLSTTSFTKPMLAPHFRRHPTRSGRWCSPTPFPRHKASVKKELWKRAFWSLLCLDVFASAFLGRPRATDRAE</sequence>
<dbReference type="GO" id="GO:0003677">
    <property type="term" value="F:DNA binding"/>
    <property type="evidence" value="ECO:0007669"/>
    <property type="project" value="InterPro"/>
</dbReference>
<feature type="compositionally biased region" description="Polar residues" evidence="2">
    <location>
        <begin position="98"/>
        <end position="114"/>
    </location>
</feature>
<protein>
    <recommendedName>
        <fullName evidence="3">Xylanolytic transcriptional activator regulatory domain-containing protein</fullName>
    </recommendedName>
</protein>
<dbReference type="Proteomes" id="UP000772434">
    <property type="component" value="Unassembled WGS sequence"/>
</dbReference>
<name>A0A9P5PRX9_9AGAR</name>
<evidence type="ECO:0000313" key="4">
    <source>
        <dbReference type="EMBL" id="KAF9068918.1"/>
    </source>
</evidence>
<keyword evidence="5" id="KW-1185">Reference proteome</keyword>
<reference evidence="4" key="1">
    <citation type="submission" date="2020-11" db="EMBL/GenBank/DDBJ databases">
        <authorList>
            <consortium name="DOE Joint Genome Institute"/>
            <person name="Ahrendt S."/>
            <person name="Riley R."/>
            <person name="Andreopoulos W."/>
            <person name="Labutti K."/>
            <person name="Pangilinan J."/>
            <person name="Ruiz-Duenas F.J."/>
            <person name="Barrasa J.M."/>
            <person name="Sanchez-Garcia M."/>
            <person name="Camarero S."/>
            <person name="Miyauchi S."/>
            <person name="Serrano A."/>
            <person name="Linde D."/>
            <person name="Babiker R."/>
            <person name="Drula E."/>
            <person name="Ayuso-Fernandez I."/>
            <person name="Pacheco R."/>
            <person name="Padilla G."/>
            <person name="Ferreira P."/>
            <person name="Barriuso J."/>
            <person name="Kellner H."/>
            <person name="Castanera R."/>
            <person name="Alfaro M."/>
            <person name="Ramirez L."/>
            <person name="Pisabarro A.G."/>
            <person name="Kuo A."/>
            <person name="Tritt A."/>
            <person name="Lipzen A."/>
            <person name="He G."/>
            <person name="Yan M."/>
            <person name="Ng V."/>
            <person name="Cullen D."/>
            <person name="Martin F."/>
            <person name="Rosso M.-N."/>
            <person name="Henrissat B."/>
            <person name="Hibbett D."/>
            <person name="Martinez A.T."/>
            <person name="Grigoriev I.V."/>
        </authorList>
    </citation>
    <scope>NUCLEOTIDE SEQUENCE</scope>
    <source>
        <strain evidence="4">AH 40177</strain>
    </source>
</reference>
<feature type="region of interest" description="Disordered" evidence="2">
    <location>
        <begin position="98"/>
        <end position="157"/>
    </location>
</feature>
<dbReference type="GO" id="GO:0003700">
    <property type="term" value="F:DNA-binding transcription factor activity"/>
    <property type="evidence" value="ECO:0007669"/>
    <property type="project" value="InterPro"/>
</dbReference>
<dbReference type="CDD" id="cd12148">
    <property type="entry name" value="fungal_TF_MHR"/>
    <property type="match status" value="1"/>
</dbReference>
<keyword evidence="1" id="KW-0539">Nucleus</keyword>
<organism evidence="4 5">
    <name type="scientific">Rhodocollybia butyracea</name>
    <dbReference type="NCBI Taxonomy" id="206335"/>
    <lineage>
        <taxon>Eukaryota</taxon>
        <taxon>Fungi</taxon>
        <taxon>Dikarya</taxon>
        <taxon>Basidiomycota</taxon>
        <taxon>Agaricomycotina</taxon>
        <taxon>Agaricomycetes</taxon>
        <taxon>Agaricomycetidae</taxon>
        <taxon>Agaricales</taxon>
        <taxon>Marasmiineae</taxon>
        <taxon>Omphalotaceae</taxon>
        <taxon>Rhodocollybia</taxon>
    </lineage>
</organism>
<dbReference type="EMBL" id="JADNRY010000056">
    <property type="protein sequence ID" value="KAF9068918.1"/>
    <property type="molecule type" value="Genomic_DNA"/>
</dbReference>
<evidence type="ECO:0000256" key="2">
    <source>
        <dbReference type="SAM" id="MobiDB-lite"/>
    </source>
</evidence>
<dbReference type="OrthoDB" id="4456959at2759"/>
<dbReference type="InterPro" id="IPR007219">
    <property type="entry name" value="XnlR_reg_dom"/>
</dbReference>